<feature type="transmembrane region" description="Helical" evidence="1">
    <location>
        <begin position="216"/>
        <end position="236"/>
    </location>
</feature>
<proteinExistence type="predicted"/>
<organism evidence="2 3">
    <name type="scientific">Blepharisma stoltei</name>
    <dbReference type="NCBI Taxonomy" id="1481888"/>
    <lineage>
        <taxon>Eukaryota</taxon>
        <taxon>Sar</taxon>
        <taxon>Alveolata</taxon>
        <taxon>Ciliophora</taxon>
        <taxon>Postciliodesmatophora</taxon>
        <taxon>Heterotrichea</taxon>
        <taxon>Heterotrichida</taxon>
        <taxon>Blepharismidae</taxon>
        <taxon>Blepharisma</taxon>
    </lineage>
</organism>
<keyword evidence="1" id="KW-1133">Transmembrane helix</keyword>
<accession>A0AAU9K3Y0</accession>
<reference evidence="2" key="1">
    <citation type="submission" date="2021-09" db="EMBL/GenBank/DDBJ databases">
        <authorList>
            <consortium name="AG Swart"/>
            <person name="Singh M."/>
            <person name="Singh A."/>
            <person name="Seah K."/>
            <person name="Emmerich C."/>
        </authorList>
    </citation>
    <scope>NUCLEOTIDE SEQUENCE</scope>
    <source>
        <strain evidence="2">ATCC30299</strain>
    </source>
</reference>
<feature type="transmembrane region" description="Helical" evidence="1">
    <location>
        <begin position="278"/>
        <end position="295"/>
    </location>
</feature>
<feature type="transmembrane region" description="Helical" evidence="1">
    <location>
        <begin position="315"/>
        <end position="336"/>
    </location>
</feature>
<comment type="caution">
    <text evidence="2">The sequence shown here is derived from an EMBL/GenBank/DDBJ whole genome shotgun (WGS) entry which is preliminary data.</text>
</comment>
<evidence type="ECO:0000313" key="2">
    <source>
        <dbReference type="EMBL" id="CAG9332111.1"/>
    </source>
</evidence>
<evidence type="ECO:0000256" key="1">
    <source>
        <dbReference type="SAM" id="Phobius"/>
    </source>
</evidence>
<dbReference type="EMBL" id="CAJZBQ010000054">
    <property type="protein sequence ID" value="CAG9332111.1"/>
    <property type="molecule type" value="Genomic_DNA"/>
</dbReference>
<protein>
    <submittedName>
        <fullName evidence="2">Uncharacterized protein</fullName>
    </submittedName>
</protein>
<feature type="transmembrane region" description="Helical" evidence="1">
    <location>
        <begin position="256"/>
        <end position="273"/>
    </location>
</feature>
<gene>
    <name evidence="2" type="ORF">BSTOLATCC_MIC55566</name>
</gene>
<sequence length="346" mass="40072">MSINNHDIEEEEEYKPQLIRSDSGYNLLKNCNNPGYEHNSKYEKLAEYSILSIGDLSNVPGSWLYFRYTEESINFMRFLHISGLGIEFFGLIIGEALIEARDTHHSVTPFSPQHFFILGAWASISTFGVFFLYMLFTVTLTSREIIAHQLGYLIFLVYIFHGIYLTLRNLTEILYVDIICVLLLSVLSILIFILYRRIKYQDDGRFIVNRFEFLGVHVRISILFSWVMLCATHRIFVCLSFAETSDNLLGWSNDNWSILAMCLFFALGVIVLTKYKDIFFGMMISYSFIGIYIMQTHNSICKEEFNEECSEKVGVCAIILSCILFFFILVTIGVHYDLVCYKKSGE</sequence>
<evidence type="ECO:0000313" key="3">
    <source>
        <dbReference type="Proteomes" id="UP001162131"/>
    </source>
</evidence>
<keyword evidence="1" id="KW-0472">Membrane</keyword>
<feature type="transmembrane region" description="Helical" evidence="1">
    <location>
        <begin position="78"/>
        <end position="98"/>
    </location>
</feature>
<keyword evidence="1" id="KW-0812">Transmembrane</keyword>
<feature type="transmembrane region" description="Helical" evidence="1">
    <location>
        <begin position="150"/>
        <end position="167"/>
    </location>
</feature>
<name>A0AAU9K3Y0_9CILI</name>
<feature type="transmembrane region" description="Helical" evidence="1">
    <location>
        <begin position="173"/>
        <end position="195"/>
    </location>
</feature>
<feature type="transmembrane region" description="Helical" evidence="1">
    <location>
        <begin position="118"/>
        <end position="138"/>
    </location>
</feature>
<dbReference type="AlphaFoldDB" id="A0AAU9K3Y0"/>
<dbReference type="Proteomes" id="UP001162131">
    <property type="component" value="Unassembled WGS sequence"/>
</dbReference>
<keyword evidence="3" id="KW-1185">Reference proteome</keyword>